<sequence length="215" mass="24351">MTTRVVLLSVLIRHDNQQQRVWPSGHNQIHHGSGLEMSMRSSRLISNYYERYGRLPSTDRDLITAGDTTADSKARIRPSAMQRPVHRHLINGTYASMGFQLLLETIQILLQSLDLLPHPAVIRGLFEWDFATKGLSTMQFISVTDAERRARREQYDLSDFSRLAAIVKTVHLSFVAALVEQAQQFVRKLSRSKLGRHFCVRASGSCLSTLLEGGF</sequence>
<reference evidence="1" key="1">
    <citation type="submission" date="2018-05" db="EMBL/GenBank/DDBJ databases">
        <title>Effector identification in a new, highly contiguous assembly of the strawberry crown rot pathogen Phytophthora cactorum.</title>
        <authorList>
            <person name="Armitage A.D."/>
            <person name="Nellist C.F."/>
            <person name="Bates H."/>
            <person name="Vickerstaff R.J."/>
            <person name="Harrison R.J."/>
        </authorList>
    </citation>
    <scope>NUCLEOTIDE SEQUENCE</scope>
    <source>
        <strain evidence="1">P421</strain>
    </source>
</reference>
<proteinExistence type="predicted"/>
<name>A0A8T1H519_9STRA</name>
<comment type="caution">
    <text evidence="1">The sequence shown here is derived from an EMBL/GenBank/DDBJ whole genome shotgun (WGS) entry which is preliminary data.</text>
</comment>
<organism evidence="1 2">
    <name type="scientific">Phytophthora cactorum</name>
    <dbReference type="NCBI Taxonomy" id="29920"/>
    <lineage>
        <taxon>Eukaryota</taxon>
        <taxon>Sar</taxon>
        <taxon>Stramenopiles</taxon>
        <taxon>Oomycota</taxon>
        <taxon>Peronosporomycetes</taxon>
        <taxon>Peronosporales</taxon>
        <taxon>Peronosporaceae</taxon>
        <taxon>Phytophthora</taxon>
    </lineage>
</organism>
<dbReference type="Proteomes" id="UP000760860">
    <property type="component" value="Unassembled WGS sequence"/>
</dbReference>
<protein>
    <submittedName>
        <fullName evidence="1">Uncharacterized protein</fullName>
    </submittedName>
</protein>
<gene>
    <name evidence="1" type="ORF">PC129_g21752</name>
</gene>
<dbReference type="AlphaFoldDB" id="A0A8T1H519"/>
<dbReference type="EMBL" id="RCMV01001829">
    <property type="protein sequence ID" value="KAG3206416.1"/>
    <property type="molecule type" value="Genomic_DNA"/>
</dbReference>
<evidence type="ECO:0000313" key="1">
    <source>
        <dbReference type="EMBL" id="KAG3206416.1"/>
    </source>
</evidence>
<accession>A0A8T1H519</accession>
<evidence type="ECO:0000313" key="2">
    <source>
        <dbReference type="Proteomes" id="UP000760860"/>
    </source>
</evidence>